<dbReference type="AlphaFoldDB" id="A0A8H6HNG5"/>
<evidence type="ECO:0000256" key="1">
    <source>
        <dbReference type="SAM" id="MobiDB-lite"/>
    </source>
</evidence>
<dbReference type="EMBL" id="JACGCI010000063">
    <property type="protein sequence ID" value="KAF6749427.1"/>
    <property type="molecule type" value="Genomic_DNA"/>
</dbReference>
<accession>A0A8H6HNG5</accession>
<keyword evidence="3" id="KW-1185">Reference proteome</keyword>
<feature type="region of interest" description="Disordered" evidence="1">
    <location>
        <begin position="34"/>
        <end position="55"/>
    </location>
</feature>
<dbReference type="OrthoDB" id="3928002at2759"/>
<evidence type="ECO:0000313" key="2">
    <source>
        <dbReference type="EMBL" id="KAF6749427.1"/>
    </source>
</evidence>
<evidence type="ECO:0000313" key="3">
    <source>
        <dbReference type="Proteomes" id="UP000521943"/>
    </source>
</evidence>
<organism evidence="2 3">
    <name type="scientific">Ephemerocybe angulata</name>
    <dbReference type="NCBI Taxonomy" id="980116"/>
    <lineage>
        <taxon>Eukaryota</taxon>
        <taxon>Fungi</taxon>
        <taxon>Dikarya</taxon>
        <taxon>Basidiomycota</taxon>
        <taxon>Agaricomycotina</taxon>
        <taxon>Agaricomycetes</taxon>
        <taxon>Agaricomycetidae</taxon>
        <taxon>Agaricales</taxon>
        <taxon>Agaricineae</taxon>
        <taxon>Psathyrellaceae</taxon>
        <taxon>Ephemerocybe</taxon>
    </lineage>
</organism>
<proteinExistence type="predicted"/>
<name>A0A8H6HNG5_9AGAR</name>
<dbReference type="PANTHER" id="PTHR38049">
    <property type="entry name" value="RICIN B LECTIN DOMAIN-CONTAINING PROTEIN"/>
    <property type="match status" value="1"/>
</dbReference>
<reference evidence="2 3" key="1">
    <citation type="submission" date="2020-07" db="EMBL/GenBank/DDBJ databases">
        <title>Comparative genomics of pyrophilous fungi reveals a link between fire events and developmental genes.</title>
        <authorList>
            <consortium name="DOE Joint Genome Institute"/>
            <person name="Steindorff A.S."/>
            <person name="Carver A."/>
            <person name="Calhoun S."/>
            <person name="Stillman K."/>
            <person name="Liu H."/>
            <person name="Lipzen A."/>
            <person name="Pangilinan J."/>
            <person name="Labutti K."/>
            <person name="Bruns T.D."/>
            <person name="Grigoriev I.V."/>
        </authorList>
    </citation>
    <scope>NUCLEOTIDE SEQUENCE [LARGE SCALE GENOMIC DNA]</scope>
    <source>
        <strain evidence="2 3">CBS 144469</strain>
    </source>
</reference>
<sequence>MDIIGIVGVAAGSISIPLAAVATATSVMGISQGVNSSQGGGGGGGGGGEPDKDDPRVAKFNVYTECAEPSSPAKNLVHNKIVVLREKKLYLDAADPNYRVFSDGHPFSGFYIEYPWAEKPLALVSTIKPDPPELNWIYVDRDSLAVTYGNKTASIDQIHGPWDWTDDQSSVTLEGWEGFVAVEESPGVFYLAYDQDEDHLKELGVKGRVVEVNLKRVLEPKKQS</sequence>
<protein>
    <submittedName>
        <fullName evidence="2">Uncharacterized protein</fullName>
    </submittedName>
</protein>
<comment type="caution">
    <text evidence="2">The sequence shown here is derived from an EMBL/GenBank/DDBJ whole genome shotgun (WGS) entry which is preliminary data.</text>
</comment>
<dbReference type="PANTHER" id="PTHR38049:SF1">
    <property type="entry name" value="PROTEIN KINASE DOMAIN-CONTAINING PROTEIN"/>
    <property type="match status" value="1"/>
</dbReference>
<dbReference type="Proteomes" id="UP000521943">
    <property type="component" value="Unassembled WGS sequence"/>
</dbReference>
<gene>
    <name evidence="2" type="ORF">DFP72DRAFT_991933</name>
</gene>
<feature type="compositionally biased region" description="Gly residues" evidence="1">
    <location>
        <begin position="38"/>
        <end position="48"/>
    </location>
</feature>